<organism evidence="1 2">
    <name type="scientific">Candidatus Accumulibacter cognatus</name>
    <dbReference type="NCBI Taxonomy" id="2954383"/>
    <lineage>
        <taxon>Bacteria</taxon>
        <taxon>Pseudomonadati</taxon>
        <taxon>Pseudomonadota</taxon>
        <taxon>Betaproteobacteria</taxon>
        <taxon>Candidatus Accumulibacter</taxon>
    </lineage>
</organism>
<dbReference type="AlphaFoldDB" id="A0A7D5SB19"/>
<proteinExistence type="predicted"/>
<name>A0A7D5SB19_9PROT</name>
<evidence type="ECO:0000313" key="1">
    <source>
        <dbReference type="EMBL" id="QLH52316.1"/>
    </source>
</evidence>
<sequence length="45" mass="5494">MLEFYSPLHQTVKVVCYLFQYNRVRVIITKQALQEGWDWPFAYVL</sequence>
<reference evidence="1 2" key="1">
    <citation type="journal article" date="2019" name="Microbiome">
        <title>Annotated bacterial chromosomes from frame-shift-corrected long-read metagenomic data.</title>
        <authorList>
            <person name="Arumugam K."/>
            <person name="Bagci C."/>
            <person name="Bessarab I."/>
            <person name="Beier S."/>
            <person name="Buchfink B."/>
            <person name="Gorska A."/>
            <person name="Qiu G."/>
            <person name="Huson D.H."/>
            <person name="Williams R.B.H."/>
        </authorList>
    </citation>
    <scope>NUCLEOTIDE SEQUENCE [LARGE SCALE GENOMIC DNA]</scope>
    <source>
        <strain evidence="1">SSA1</strain>
    </source>
</reference>
<gene>
    <name evidence="1" type="ORF">HWD57_23000</name>
</gene>
<evidence type="ECO:0000313" key="2">
    <source>
        <dbReference type="Proteomes" id="UP000509684"/>
    </source>
</evidence>
<dbReference type="Proteomes" id="UP000509684">
    <property type="component" value="Chromosome"/>
</dbReference>
<accession>A0A7D5SB19</accession>
<dbReference type="KEGG" id="acog:HWD57_23000"/>
<dbReference type="EMBL" id="CP058708">
    <property type="protein sequence ID" value="QLH52316.1"/>
    <property type="molecule type" value="Genomic_DNA"/>
</dbReference>
<protein>
    <submittedName>
        <fullName evidence="1">Uncharacterized protein</fullName>
    </submittedName>
</protein>